<evidence type="ECO:0008006" key="4">
    <source>
        <dbReference type="Google" id="ProtNLM"/>
    </source>
</evidence>
<dbReference type="STRING" id="324925.Ppha_2211"/>
<dbReference type="PANTHER" id="PTHR38477:SF1">
    <property type="entry name" value="MUREIN L,D-TRANSPEPTIDASE CATALYTIC DOMAIN FAMILY PROTEIN"/>
    <property type="match status" value="1"/>
</dbReference>
<dbReference type="KEGG" id="pph:Ppha_2211"/>
<gene>
    <name evidence="2" type="ordered locus">Ppha_2211</name>
</gene>
<dbReference type="OrthoDB" id="9815195at2"/>
<reference evidence="2 3" key="1">
    <citation type="submission" date="2008-06" db="EMBL/GenBank/DDBJ databases">
        <title>Complete sequence of Pelodictyon phaeoclathratiforme BU-1.</title>
        <authorList>
            <consortium name="US DOE Joint Genome Institute"/>
            <person name="Lucas S."/>
            <person name="Copeland A."/>
            <person name="Lapidus A."/>
            <person name="Glavina del Rio T."/>
            <person name="Dalin E."/>
            <person name="Tice H."/>
            <person name="Bruce D."/>
            <person name="Goodwin L."/>
            <person name="Pitluck S."/>
            <person name="Schmutz J."/>
            <person name="Larimer F."/>
            <person name="Land M."/>
            <person name="Hauser L."/>
            <person name="Kyrpides N."/>
            <person name="Mikhailova N."/>
            <person name="Liu Z."/>
            <person name="Li T."/>
            <person name="Zhao F."/>
            <person name="Overmann J."/>
            <person name="Bryant D.A."/>
            <person name="Richardson P."/>
        </authorList>
    </citation>
    <scope>NUCLEOTIDE SEQUENCE [LARGE SCALE GENOMIC DNA]</scope>
    <source>
        <strain evidence="3">DSM 5477 / BU-1</strain>
    </source>
</reference>
<dbReference type="EMBL" id="CP001110">
    <property type="protein sequence ID" value="ACF44408.1"/>
    <property type="molecule type" value="Genomic_DNA"/>
</dbReference>
<proteinExistence type="predicted"/>
<accession>B4SDP0</accession>
<name>B4SDP0_PELPB</name>
<dbReference type="InterPro" id="IPR032676">
    <property type="entry name" value="YkuD_2"/>
</dbReference>
<evidence type="ECO:0000313" key="2">
    <source>
        <dbReference type="EMBL" id="ACF44408.1"/>
    </source>
</evidence>
<dbReference type="Pfam" id="PF13645">
    <property type="entry name" value="YkuD_2"/>
    <property type="match status" value="1"/>
</dbReference>
<keyword evidence="3" id="KW-1185">Reference proteome</keyword>
<dbReference type="RefSeq" id="WP_012508884.1">
    <property type="nucleotide sequence ID" value="NC_011060.1"/>
</dbReference>
<dbReference type="PANTHER" id="PTHR38477">
    <property type="entry name" value="HYPOTHETICAL EXPORTED PROTEIN"/>
    <property type="match status" value="1"/>
</dbReference>
<dbReference type="Proteomes" id="UP000002724">
    <property type="component" value="Chromosome"/>
</dbReference>
<dbReference type="AlphaFoldDB" id="B4SDP0"/>
<sequence precursor="true">MSAQQKKAFYGALVALLLFVLGGTVLLYLPEKVSPQAYRAAIAALETYRAAHPEMGIRYLAVVDYSKPSYIKRMAVIDLVSGEEWFYRVAHGKNSGDLYATRFSNTLDSGMSSTGLYNVLDAYTGDHGMAVRLEGLEPARNGNAFSRDIVLHSADYVSLGYIILNLVTLNGPRIGRSNGCFVVSPGDIDDVAQKLSHKGLLYAWSSSW</sequence>
<organism evidence="2 3">
    <name type="scientific">Pelodictyon phaeoclathratiforme (strain DSM 5477 / BU-1)</name>
    <dbReference type="NCBI Taxonomy" id="324925"/>
    <lineage>
        <taxon>Bacteria</taxon>
        <taxon>Pseudomonadati</taxon>
        <taxon>Chlorobiota</taxon>
        <taxon>Chlorobiia</taxon>
        <taxon>Chlorobiales</taxon>
        <taxon>Chlorobiaceae</taxon>
        <taxon>Chlorobium/Pelodictyon group</taxon>
        <taxon>Pelodictyon</taxon>
    </lineage>
</organism>
<keyword evidence="1" id="KW-0472">Membrane</keyword>
<evidence type="ECO:0000313" key="3">
    <source>
        <dbReference type="Proteomes" id="UP000002724"/>
    </source>
</evidence>
<dbReference type="HOGENOM" id="CLU_080995_2_1_10"/>
<keyword evidence="1" id="KW-1133">Transmembrane helix</keyword>
<protein>
    <recommendedName>
        <fullName evidence="4">Murein L,D-transpeptidase catalytic domain family protein</fullName>
    </recommendedName>
</protein>
<evidence type="ECO:0000256" key="1">
    <source>
        <dbReference type="SAM" id="Phobius"/>
    </source>
</evidence>
<dbReference type="eggNOG" id="COG1376">
    <property type="taxonomic scope" value="Bacteria"/>
</dbReference>
<feature type="transmembrane region" description="Helical" evidence="1">
    <location>
        <begin position="9"/>
        <end position="29"/>
    </location>
</feature>
<keyword evidence="1" id="KW-0812">Transmembrane</keyword>